<dbReference type="Proteomes" id="UP000480185">
    <property type="component" value="Unassembled WGS sequence"/>
</dbReference>
<organism evidence="3 4">
    <name type="scientific">Salinibacillus xinjiangensis</name>
    <dbReference type="NCBI Taxonomy" id="1229268"/>
    <lineage>
        <taxon>Bacteria</taxon>
        <taxon>Bacillati</taxon>
        <taxon>Bacillota</taxon>
        <taxon>Bacilli</taxon>
        <taxon>Bacillales</taxon>
        <taxon>Bacillaceae</taxon>
        <taxon>Salinibacillus</taxon>
    </lineage>
</organism>
<evidence type="ECO:0000256" key="1">
    <source>
        <dbReference type="SAM" id="MobiDB-lite"/>
    </source>
</evidence>
<protein>
    <submittedName>
        <fullName evidence="3">Uncharacterized protein</fullName>
    </submittedName>
</protein>
<sequence length="214" mass="24570">MKKVLLGVLFLAIIYLVACSNDEESTTQEEENQESEVHQEEVVNQEKEDITSDNTEEVEQAVVGLFENIFTGNVSDINFYSETQKEEYSKVDLGYNPVSAKEDGYSFKFDENLFAYHQIDDLVKFAFGYEVIKPNGEVLGYAQASGSFIEVDNEYKFVAIPSIISSDYDKLEDEIINEFNNMNSDSEYSEYREWALNTFNGARKDELNAFINKY</sequence>
<feature type="chain" id="PRO_5039431132" evidence="2">
    <location>
        <begin position="21"/>
        <end position="214"/>
    </location>
</feature>
<feature type="region of interest" description="Disordered" evidence="1">
    <location>
        <begin position="25"/>
        <end position="53"/>
    </location>
</feature>
<evidence type="ECO:0000313" key="4">
    <source>
        <dbReference type="Proteomes" id="UP000480185"/>
    </source>
</evidence>
<feature type="compositionally biased region" description="Basic and acidic residues" evidence="1">
    <location>
        <begin position="35"/>
        <end position="50"/>
    </location>
</feature>
<feature type="signal peptide" evidence="2">
    <location>
        <begin position="1"/>
        <end position="20"/>
    </location>
</feature>
<evidence type="ECO:0000313" key="3">
    <source>
        <dbReference type="EMBL" id="MRG88292.1"/>
    </source>
</evidence>
<dbReference type="EMBL" id="WJNH01000019">
    <property type="protein sequence ID" value="MRG88292.1"/>
    <property type="molecule type" value="Genomic_DNA"/>
</dbReference>
<gene>
    <name evidence="3" type="ORF">GH754_18720</name>
</gene>
<name>A0A6G1XBI1_9BACI</name>
<evidence type="ECO:0000256" key="2">
    <source>
        <dbReference type="SAM" id="SignalP"/>
    </source>
</evidence>
<proteinExistence type="predicted"/>
<dbReference type="AlphaFoldDB" id="A0A6G1XBI1"/>
<accession>A0A6G1XBI1</accession>
<keyword evidence="4" id="KW-1185">Reference proteome</keyword>
<feature type="compositionally biased region" description="Acidic residues" evidence="1">
    <location>
        <begin position="25"/>
        <end position="34"/>
    </location>
</feature>
<comment type="caution">
    <text evidence="3">The sequence shown here is derived from an EMBL/GenBank/DDBJ whole genome shotgun (WGS) entry which is preliminary data.</text>
</comment>
<dbReference type="RefSeq" id="WP_153730164.1">
    <property type="nucleotide sequence ID" value="NZ_WJNH01000019.1"/>
</dbReference>
<reference evidence="3 4" key="1">
    <citation type="submission" date="2019-11" db="EMBL/GenBank/DDBJ databases">
        <authorList>
            <person name="Li J."/>
        </authorList>
    </citation>
    <scope>NUCLEOTIDE SEQUENCE [LARGE SCALE GENOMIC DNA]</scope>
    <source>
        <strain evidence="3 4">J4</strain>
    </source>
</reference>
<keyword evidence="2" id="KW-0732">Signal</keyword>